<comment type="caution">
    <text evidence="2">The sequence shown here is derived from an EMBL/GenBank/DDBJ whole genome shotgun (WGS) entry which is preliminary data.</text>
</comment>
<sequence>MKLILHKVERHNTGRPKEAIQRRSDNLDRPLQDSTRFGKMNSTRGGYVGARMRRSGKNIRPYIRMVHEQENHHYQEGRKYPHERHIREDQEDPHEQESHHVGNMLQTKQEIDIPNTTKTFIKASNNSRNLLRMNPSTTTRNIRTNP</sequence>
<feature type="region of interest" description="Disordered" evidence="1">
    <location>
        <begin position="126"/>
        <end position="146"/>
    </location>
</feature>
<gene>
    <name evidence="2" type="ORF">PCOR1329_LOCUS77150</name>
</gene>
<protein>
    <submittedName>
        <fullName evidence="2">Uncharacterized protein</fullName>
    </submittedName>
</protein>
<feature type="region of interest" description="Disordered" evidence="1">
    <location>
        <begin position="71"/>
        <end position="101"/>
    </location>
</feature>
<name>A0ABN9XIW3_9DINO</name>
<reference evidence="2" key="1">
    <citation type="submission" date="2023-10" db="EMBL/GenBank/DDBJ databases">
        <authorList>
            <person name="Chen Y."/>
            <person name="Shah S."/>
            <person name="Dougan E. K."/>
            <person name="Thang M."/>
            <person name="Chan C."/>
        </authorList>
    </citation>
    <scope>NUCLEOTIDE SEQUENCE [LARGE SCALE GENOMIC DNA]</scope>
</reference>
<organism evidence="2 3">
    <name type="scientific">Prorocentrum cordatum</name>
    <dbReference type="NCBI Taxonomy" id="2364126"/>
    <lineage>
        <taxon>Eukaryota</taxon>
        <taxon>Sar</taxon>
        <taxon>Alveolata</taxon>
        <taxon>Dinophyceae</taxon>
        <taxon>Prorocentrales</taxon>
        <taxon>Prorocentraceae</taxon>
        <taxon>Prorocentrum</taxon>
    </lineage>
</organism>
<dbReference type="Proteomes" id="UP001189429">
    <property type="component" value="Unassembled WGS sequence"/>
</dbReference>
<dbReference type="EMBL" id="CAUYUJ010020649">
    <property type="protein sequence ID" value="CAK0899703.1"/>
    <property type="molecule type" value="Genomic_DNA"/>
</dbReference>
<feature type="compositionally biased region" description="Basic and acidic residues" evidence="1">
    <location>
        <begin position="10"/>
        <end position="31"/>
    </location>
</feature>
<accession>A0ABN9XIW3</accession>
<feature type="compositionally biased region" description="Polar residues" evidence="1">
    <location>
        <begin position="32"/>
        <end position="44"/>
    </location>
</feature>
<proteinExistence type="predicted"/>
<evidence type="ECO:0000313" key="2">
    <source>
        <dbReference type="EMBL" id="CAK0899703.1"/>
    </source>
</evidence>
<evidence type="ECO:0000313" key="3">
    <source>
        <dbReference type="Proteomes" id="UP001189429"/>
    </source>
</evidence>
<feature type="compositionally biased region" description="Basic and acidic residues" evidence="1">
    <location>
        <begin position="71"/>
        <end position="100"/>
    </location>
</feature>
<feature type="region of interest" description="Disordered" evidence="1">
    <location>
        <begin position="10"/>
        <end position="48"/>
    </location>
</feature>
<keyword evidence="3" id="KW-1185">Reference proteome</keyword>
<evidence type="ECO:0000256" key="1">
    <source>
        <dbReference type="SAM" id="MobiDB-lite"/>
    </source>
</evidence>